<keyword evidence="1" id="KW-0472">Membrane</keyword>
<feature type="transmembrane region" description="Helical" evidence="1">
    <location>
        <begin position="16"/>
        <end position="40"/>
    </location>
</feature>
<proteinExistence type="predicted"/>
<evidence type="ECO:0000256" key="1">
    <source>
        <dbReference type="SAM" id="Phobius"/>
    </source>
</evidence>
<reference evidence="2 3" key="1">
    <citation type="journal article" date="2015" name="Nature">
        <title>rRNA introns, odd ribosomes, and small enigmatic genomes across a large radiation of phyla.</title>
        <authorList>
            <person name="Brown C.T."/>
            <person name="Hug L.A."/>
            <person name="Thomas B.C."/>
            <person name="Sharon I."/>
            <person name="Castelle C.J."/>
            <person name="Singh A."/>
            <person name="Wilkins M.J."/>
            <person name="Williams K.H."/>
            <person name="Banfield J.F."/>
        </authorList>
    </citation>
    <scope>NUCLEOTIDE SEQUENCE [LARGE SCALE GENOMIC DNA]</scope>
</reference>
<organism evidence="2 3">
    <name type="scientific">Candidatus Roizmanbacteria bacterium GW2011_GWC2_35_12</name>
    <dbReference type="NCBI Taxonomy" id="1618485"/>
    <lineage>
        <taxon>Bacteria</taxon>
        <taxon>Candidatus Roizmaniibacteriota</taxon>
    </lineage>
</organism>
<dbReference type="AlphaFoldDB" id="A0A0G0BDT4"/>
<comment type="caution">
    <text evidence="2">The sequence shown here is derived from an EMBL/GenBank/DDBJ whole genome shotgun (WGS) entry which is preliminary data.</text>
</comment>
<feature type="transmembrane region" description="Helical" evidence="1">
    <location>
        <begin position="46"/>
        <end position="68"/>
    </location>
</feature>
<gene>
    <name evidence="2" type="ORF">UR63_C0011G0011</name>
</gene>
<keyword evidence="1" id="KW-1133">Transmembrane helix</keyword>
<evidence type="ECO:0000313" key="3">
    <source>
        <dbReference type="Proteomes" id="UP000034127"/>
    </source>
</evidence>
<sequence length="79" mass="8118">MAEKTELSFWQKVKKGALIGLGIFAGINLTLLLGAPLMAINSLLTFAANGVIYGGMVGAAVGLVDLAAKSLTPQTVKKT</sequence>
<name>A0A0G0BDT4_9BACT</name>
<protein>
    <submittedName>
        <fullName evidence="2">Uncharacterized protein</fullName>
    </submittedName>
</protein>
<evidence type="ECO:0000313" key="2">
    <source>
        <dbReference type="EMBL" id="KKP67608.1"/>
    </source>
</evidence>
<dbReference type="EMBL" id="LBPX01000011">
    <property type="protein sequence ID" value="KKP67608.1"/>
    <property type="molecule type" value="Genomic_DNA"/>
</dbReference>
<keyword evidence="1" id="KW-0812">Transmembrane</keyword>
<accession>A0A0G0BDT4</accession>
<dbReference type="Proteomes" id="UP000034127">
    <property type="component" value="Unassembled WGS sequence"/>
</dbReference>